<dbReference type="GO" id="GO:0009691">
    <property type="term" value="P:cytokinin biosynthetic process"/>
    <property type="evidence" value="ECO:0007669"/>
    <property type="project" value="UniProtKB-KW"/>
</dbReference>
<keyword evidence="5" id="KW-0539">Nucleus</keyword>
<feature type="region of interest" description="Disordered" evidence="7">
    <location>
        <begin position="104"/>
        <end position="124"/>
    </location>
</feature>
<evidence type="ECO:0000256" key="6">
    <source>
        <dbReference type="ARBA" id="ARBA00024199"/>
    </source>
</evidence>
<protein>
    <submittedName>
        <fullName evidence="8">Uncharacterized protein</fullName>
    </submittedName>
</protein>
<comment type="similarity">
    <text evidence="6">Belongs to the SOFL plant protein family.</text>
</comment>
<evidence type="ECO:0000256" key="3">
    <source>
        <dbReference type="ARBA" id="ARBA00022712"/>
    </source>
</evidence>
<evidence type="ECO:0000256" key="5">
    <source>
        <dbReference type="ARBA" id="ARBA00023242"/>
    </source>
</evidence>
<dbReference type="GO" id="GO:0005737">
    <property type="term" value="C:cytoplasm"/>
    <property type="evidence" value="ECO:0007669"/>
    <property type="project" value="UniProtKB-SubCell"/>
</dbReference>
<accession>A0A2I0XIK8</accession>
<keyword evidence="2" id="KW-0963">Cytoplasm</keyword>
<dbReference type="GO" id="GO:0009736">
    <property type="term" value="P:cytokinin-activated signaling pathway"/>
    <property type="evidence" value="ECO:0007669"/>
    <property type="project" value="UniProtKB-KW"/>
</dbReference>
<organism evidence="8 9">
    <name type="scientific">Dendrobium catenatum</name>
    <dbReference type="NCBI Taxonomy" id="906689"/>
    <lineage>
        <taxon>Eukaryota</taxon>
        <taxon>Viridiplantae</taxon>
        <taxon>Streptophyta</taxon>
        <taxon>Embryophyta</taxon>
        <taxon>Tracheophyta</taxon>
        <taxon>Spermatophyta</taxon>
        <taxon>Magnoliopsida</taxon>
        <taxon>Liliopsida</taxon>
        <taxon>Asparagales</taxon>
        <taxon>Orchidaceae</taxon>
        <taxon>Epidendroideae</taxon>
        <taxon>Malaxideae</taxon>
        <taxon>Dendrobiinae</taxon>
        <taxon>Dendrobium</taxon>
    </lineage>
</organism>
<evidence type="ECO:0000256" key="2">
    <source>
        <dbReference type="ARBA" id="ARBA00022490"/>
    </source>
</evidence>
<evidence type="ECO:0000256" key="4">
    <source>
        <dbReference type="ARBA" id="ARBA00022864"/>
    </source>
</evidence>
<proteinExistence type="inferred from homology"/>
<reference evidence="8 9" key="2">
    <citation type="journal article" date="2017" name="Nature">
        <title>The Apostasia genome and the evolution of orchids.</title>
        <authorList>
            <person name="Zhang G.Q."/>
            <person name="Liu K.W."/>
            <person name="Li Z."/>
            <person name="Lohaus R."/>
            <person name="Hsiao Y.Y."/>
            <person name="Niu S.C."/>
            <person name="Wang J.Y."/>
            <person name="Lin Y.C."/>
            <person name="Xu Q."/>
            <person name="Chen L.J."/>
            <person name="Yoshida K."/>
            <person name="Fujiwara S."/>
            <person name="Wang Z.W."/>
            <person name="Zhang Y.Q."/>
            <person name="Mitsuda N."/>
            <person name="Wang M."/>
            <person name="Liu G.H."/>
            <person name="Pecoraro L."/>
            <person name="Huang H.X."/>
            <person name="Xiao X.J."/>
            <person name="Lin M."/>
            <person name="Wu X.Y."/>
            <person name="Wu W.L."/>
            <person name="Chen Y.Y."/>
            <person name="Chang S.B."/>
            <person name="Sakamoto S."/>
            <person name="Ohme-Takagi M."/>
            <person name="Yagi M."/>
            <person name="Zeng S.J."/>
            <person name="Shen C.Y."/>
            <person name="Yeh C.M."/>
            <person name="Luo Y.B."/>
            <person name="Tsai W.C."/>
            <person name="Van de Peer Y."/>
            <person name="Liu Z.J."/>
        </authorList>
    </citation>
    <scope>NUCLEOTIDE SEQUENCE [LARGE SCALE GENOMIC DNA]</scope>
    <source>
        <tissue evidence="8">The whole plant</tissue>
    </source>
</reference>
<feature type="compositionally biased region" description="Basic and acidic residues" evidence="7">
    <location>
        <begin position="106"/>
        <end position="124"/>
    </location>
</feature>
<sequence>MEKVEDLEEFVVKGERGFSECSSGCQSGWTLYLCQSHDSPSTSTLPSGGEVSVHEDEEEDLSMLSDASSGPPHGTEETCIKFYYCSNDRDLGLSAFARNGVSKRRKAEEKNLQKQRRLQEHSSFLDDTASSPLLCFSEARSPHFGATSSISSSSRNHLVDDVLELSCGFSANHCKKEAALKNHIGNYLQSSAALNQAPNCRQEDENNLL</sequence>
<dbReference type="PANTHER" id="PTHR33347:SF1">
    <property type="entry name" value="PROTEIN SOB FIVE-LIKE 5"/>
    <property type="match status" value="1"/>
</dbReference>
<evidence type="ECO:0000256" key="1">
    <source>
        <dbReference type="ARBA" id="ARBA00004496"/>
    </source>
</evidence>
<dbReference type="InterPro" id="IPR044670">
    <property type="entry name" value="SOFL"/>
</dbReference>
<dbReference type="Proteomes" id="UP000233837">
    <property type="component" value="Unassembled WGS sequence"/>
</dbReference>
<dbReference type="AlphaFoldDB" id="A0A2I0XIK8"/>
<name>A0A2I0XIK8_9ASPA</name>
<reference evidence="8 9" key="1">
    <citation type="journal article" date="2016" name="Sci. Rep.">
        <title>The Dendrobium catenatum Lindl. genome sequence provides insights into polysaccharide synthase, floral development and adaptive evolution.</title>
        <authorList>
            <person name="Zhang G.Q."/>
            <person name="Xu Q."/>
            <person name="Bian C."/>
            <person name="Tsai W.C."/>
            <person name="Yeh C.M."/>
            <person name="Liu K.W."/>
            <person name="Yoshida K."/>
            <person name="Zhang L.S."/>
            <person name="Chang S.B."/>
            <person name="Chen F."/>
            <person name="Shi Y."/>
            <person name="Su Y.Y."/>
            <person name="Zhang Y.Q."/>
            <person name="Chen L.J."/>
            <person name="Yin Y."/>
            <person name="Lin M."/>
            <person name="Huang H."/>
            <person name="Deng H."/>
            <person name="Wang Z.W."/>
            <person name="Zhu S.L."/>
            <person name="Zhao X."/>
            <person name="Deng C."/>
            <person name="Niu S.C."/>
            <person name="Huang J."/>
            <person name="Wang M."/>
            <person name="Liu G.H."/>
            <person name="Yang H.J."/>
            <person name="Xiao X.J."/>
            <person name="Hsiao Y.Y."/>
            <person name="Wu W.L."/>
            <person name="Chen Y.Y."/>
            <person name="Mitsuda N."/>
            <person name="Ohme-Takagi M."/>
            <person name="Luo Y.B."/>
            <person name="Van de Peer Y."/>
            <person name="Liu Z.J."/>
        </authorList>
    </citation>
    <scope>NUCLEOTIDE SEQUENCE [LARGE SCALE GENOMIC DNA]</scope>
    <source>
        <tissue evidence="8">The whole plant</tissue>
    </source>
</reference>
<feature type="region of interest" description="Disordered" evidence="7">
    <location>
        <begin position="42"/>
        <end position="73"/>
    </location>
</feature>
<dbReference type="EMBL" id="KZ501855">
    <property type="protein sequence ID" value="PKU87752.1"/>
    <property type="molecule type" value="Genomic_DNA"/>
</dbReference>
<keyword evidence="3" id="KW-0203">Cytokinin biosynthesis</keyword>
<dbReference type="PANTHER" id="PTHR33347">
    <property type="entry name" value="OSJNBA0091C07.3 PROTEIN"/>
    <property type="match status" value="1"/>
</dbReference>
<keyword evidence="4" id="KW-0932">Cytokinin signaling pathway</keyword>
<evidence type="ECO:0000313" key="8">
    <source>
        <dbReference type="EMBL" id="PKU87752.1"/>
    </source>
</evidence>
<evidence type="ECO:0000313" key="9">
    <source>
        <dbReference type="Proteomes" id="UP000233837"/>
    </source>
</evidence>
<comment type="subcellular location">
    <subcellularLocation>
        <location evidence="1">Cytoplasm</location>
    </subcellularLocation>
</comment>
<keyword evidence="9" id="KW-1185">Reference proteome</keyword>
<evidence type="ECO:0000256" key="7">
    <source>
        <dbReference type="SAM" id="MobiDB-lite"/>
    </source>
</evidence>
<gene>
    <name evidence="8" type="ORF">MA16_Dca023595</name>
</gene>